<dbReference type="AlphaFoldDB" id="A0A0C3GGY8"/>
<evidence type="ECO:0000313" key="7">
    <source>
        <dbReference type="Proteomes" id="UP000054166"/>
    </source>
</evidence>
<dbReference type="InParanoid" id="A0A0C3GGY8"/>
<dbReference type="InterPro" id="IPR042214">
    <property type="entry name" value="TruD_catalytic"/>
</dbReference>
<dbReference type="InterPro" id="IPR001656">
    <property type="entry name" value="PsdUridine_synth_TruD"/>
</dbReference>
<feature type="compositionally biased region" description="Basic and acidic residues" evidence="4">
    <location>
        <begin position="68"/>
        <end position="82"/>
    </location>
</feature>
<evidence type="ECO:0000256" key="2">
    <source>
        <dbReference type="ARBA" id="ARBA00022694"/>
    </source>
</evidence>
<dbReference type="GO" id="GO:0008033">
    <property type="term" value="P:tRNA processing"/>
    <property type="evidence" value="ECO:0007669"/>
    <property type="project" value="UniProtKB-KW"/>
</dbReference>
<evidence type="ECO:0000256" key="1">
    <source>
        <dbReference type="ARBA" id="ARBA00007953"/>
    </source>
</evidence>
<dbReference type="GO" id="GO:0001522">
    <property type="term" value="P:pseudouridine synthesis"/>
    <property type="evidence" value="ECO:0007669"/>
    <property type="project" value="InterPro"/>
</dbReference>
<proteinExistence type="inferred from homology"/>
<dbReference type="OrthoDB" id="447290at2759"/>
<dbReference type="GO" id="GO:0009982">
    <property type="term" value="F:pseudouridine synthase activity"/>
    <property type="evidence" value="ECO:0007669"/>
    <property type="project" value="InterPro"/>
</dbReference>
<feature type="domain" description="TRUD" evidence="5">
    <location>
        <begin position="347"/>
        <end position="609"/>
    </location>
</feature>
<dbReference type="STRING" id="765440.A0A0C3GGY8"/>
<dbReference type="NCBIfam" id="TIGR00094">
    <property type="entry name" value="tRNA_TruD_broad"/>
    <property type="match status" value="1"/>
</dbReference>
<keyword evidence="3" id="KW-0413">Isomerase</keyword>
<keyword evidence="2" id="KW-0819">tRNA processing</keyword>
<protein>
    <recommendedName>
        <fullName evidence="5">TRUD domain-containing protein</fullName>
    </recommendedName>
</protein>
<reference evidence="7" key="2">
    <citation type="submission" date="2015-01" db="EMBL/GenBank/DDBJ databases">
        <title>Evolutionary Origins and Diversification of the Mycorrhizal Mutualists.</title>
        <authorList>
            <consortium name="DOE Joint Genome Institute"/>
            <consortium name="Mycorrhizal Genomics Consortium"/>
            <person name="Kohler A."/>
            <person name="Kuo A."/>
            <person name="Nagy L.G."/>
            <person name="Floudas D."/>
            <person name="Copeland A."/>
            <person name="Barry K.W."/>
            <person name="Cichocki N."/>
            <person name="Veneault-Fourrey C."/>
            <person name="LaButti K."/>
            <person name="Lindquist E.A."/>
            <person name="Lipzen A."/>
            <person name="Lundell T."/>
            <person name="Morin E."/>
            <person name="Murat C."/>
            <person name="Riley R."/>
            <person name="Ohm R."/>
            <person name="Sun H."/>
            <person name="Tunlid A."/>
            <person name="Henrissat B."/>
            <person name="Grigoriev I.V."/>
            <person name="Hibbett D.S."/>
            <person name="Martin F."/>
        </authorList>
    </citation>
    <scope>NUCLEOTIDE SEQUENCE [LARGE SCALE GENOMIC DNA]</scope>
    <source>
        <strain evidence="7">F 1598</strain>
    </source>
</reference>
<dbReference type="PANTHER" id="PTHR13326">
    <property type="entry name" value="TRNA PSEUDOURIDINE SYNTHASE D"/>
    <property type="match status" value="1"/>
</dbReference>
<gene>
    <name evidence="6" type="ORF">PILCRDRAFT_58687</name>
</gene>
<name>A0A0C3GGY8_PILCF</name>
<dbReference type="GO" id="GO:0003723">
    <property type="term" value="F:RNA binding"/>
    <property type="evidence" value="ECO:0007669"/>
    <property type="project" value="InterPro"/>
</dbReference>
<dbReference type="PROSITE" id="PS50984">
    <property type="entry name" value="TRUD"/>
    <property type="match status" value="1"/>
</dbReference>
<dbReference type="HOGENOM" id="CLU_005281_0_2_1"/>
<dbReference type="PANTHER" id="PTHR13326:SF21">
    <property type="entry name" value="PSEUDOURIDYLATE SYNTHASE PUS7L"/>
    <property type="match status" value="1"/>
</dbReference>
<dbReference type="Pfam" id="PF01142">
    <property type="entry name" value="TruD"/>
    <property type="match status" value="1"/>
</dbReference>
<dbReference type="GO" id="GO:0005634">
    <property type="term" value="C:nucleus"/>
    <property type="evidence" value="ECO:0007669"/>
    <property type="project" value="TreeGrafter"/>
</dbReference>
<feature type="region of interest" description="Disordered" evidence="4">
    <location>
        <begin position="114"/>
        <end position="143"/>
    </location>
</feature>
<dbReference type="EMBL" id="KN832972">
    <property type="protein sequence ID" value="KIM90914.1"/>
    <property type="molecule type" value="Genomic_DNA"/>
</dbReference>
<comment type="similarity">
    <text evidence="1">Belongs to the pseudouridine synthase TruD family.</text>
</comment>
<feature type="region of interest" description="Disordered" evidence="4">
    <location>
        <begin position="509"/>
        <end position="536"/>
    </location>
</feature>
<dbReference type="InterPro" id="IPR011760">
    <property type="entry name" value="PsdUridine_synth_TruD_insert"/>
</dbReference>
<dbReference type="InterPro" id="IPR020119">
    <property type="entry name" value="PsdUridine_synth_TruD_CS"/>
</dbReference>
<feature type="region of interest" description="Disordered" evidence="4">
    <location>
        <begin position="60"/>
        <end position="85"/>
    </location>
</feature>
<evidence type="ECO:0000313" key="6">
    <source>
        <dbReference type="EMBL" id="KIM90914.1"/>
    </source>
</evidence>
<evidence type="ECO:0000256" key="4">
    <source>
        <dbReference type="SAM" id="MobiDB-lite"/>
    </source>
</evidence>
<evidence type="ECO:0000259" key="5">
    <source>
        <dbReference type="PROSITE" id="PS50984"/>
    </source>
</evidence>
<dbReference type="CDD" id="cd02576">
    <property type="entry name" value="PseudoU_synth_ScPUS7"/>
    <property type="match status" value="1"/>
</dbReference>
<feature type="region of interest" description="Disordered" evidence="4">
    <location>
        <begin position="679"/>
        <end position="705"/>
    </location>
</feature>
<dbReference type="PIRSF" id="PIRSF037016">
    <property type="entry name" value="Pseudouridin_synth_euk_prd"/>
    <property type="match status" value="1"/>
</dbReference>
<sequence>MHRIVEADVGISEYISHDVSKISGIIKQRFTDFLVYEVDLDYNVIHIKSLDMPKKEKTTTVPSITVETPREKGKSKEKKLEPDEPWPDRFTVALAPFLPEDAVAQVKAMFLEGPEPPRVSDSGWGGRPVKPAESDIAEASSPISDKATRTALHQTVRELFGGKLDSETHATASEADGGSQIAIKWARRGGGRGGARGDRAPRGTYPPYIHFTLQKTNRDTQDALAYLSRLLHVNIKDLSVAGTKDKRGVTVQRVALRRHNKTVEDVWKLANGQVGRKSKDEVLTRRGERGVRIADLNYRKSFLDLGMLKGNAFVITLRYVFRNILLNVEVDSVDTLDRAMNSMKHKGFINYYGMQRFGTATIPTHSVGLALLKSDWHHAISLIMRKRPGEHPEVVAARDAWLIDGDLDRAIELMPRRVVAERCILESFKKQKGDTRNAMGALSTIPRNLRLMYVHAYQSYVWNAIVSERIRMHGSDKPVVGDLVFDTELGDKKVEGDDHEMAIEATVDEEPDKATDTDEPGMFSTSGKPRRTKPWQAPRVKTLTEEDLDKCSIFDVIMPLPGTDVAYPGGQLGELYRKYLELDGLDPDCFIRKQKEYTLGGSYRKILQLPKDFSWTILRYTDPDVALAQADEDKLLGFDPPVIVEDGKFMALQIHLTLGTAAYATMALREVTKTETSSHFQSNLTLSSEDQKFKGVPASDEQEEN</sequence>
<dbReference type="Gene3D" id="3.30.2350.20">
    <property type="entry name" value="TruD, catalytic domain"/>
    <property type="match status" value="2"/>
</dbReference>
<evidence type="ECO:0000256" key="3">
    <source>
        <dbReference type="ARBA" id="ARBA00023235"/>
    </source>
</evidence>
<dbReference type="PROSITE" id="PS01268">
    <property type="entry name" value="UPF0024"/>
    <property type="match status" value="1"/>
</dbReference>
<dbReference type="InterPro" id="IPR020103">
    <property type="entry name" value="PsdUridine_synth_cat_dom_sf"/>
</dbReference>
<dbReference type="FunCoup" id="A0A0C3GGY8">
    <property type="interactions" value="757"/>
</dbReference>
<dbReference type="SUPFAM" id="SSF55120">
    <property type="entry name" value="Pseudouridine synthase"/>
    <property type="match status" value="1"/>
</dbReference>
<reference evidence="6 7" key="1">
    <citation type="submission" date="2014-04" db="EMBL/GenBank/DDBJ databases">
        <authorList>
            <consortium name="DOE Joint Genome Institute"/>
            <person name="Kuo A."/>
            <person name="Tarkka M."/>
            <person name="Buscot F."/>
            <person name="Kohler A."/>
            <person name="Nagy L.G."/>
            <person name="Floudas D."/>
            <person name="Copeland A."/>
            <person name="Barry K.W."/>
            <person name="Cichocki N."/>
            <person name="Veneault-Fourrey C."/>
            <person name="LaButti K."/>
            <person name="Lindquist E.A."/>
            <person name="Lipzen A."/>
            <person name="Lundell T."/>
            <person name="Morin E."/>
            <person name="Murat C."/>
            <person name="Sun H."/>
            <person name="Tunlid A."/>
            <person name="Henrissat B."/>
            <person name="Grigoriev I.V."/>
            <person name="Hibbett D.S."/>
            <person name="Martin F."/>
            <person name="Nordberg H.P."/>
            <person name="Cantor M.N."/>
            <person name="Hua S.X."/>
        </authorList>
    </citation>
    <scope>NUCLEOTIDE SEQUENCE [LARGE SCALE GENOMIC DNA]</scope>
    <source>
        <strain evidence="6 7">F 1598</strain>
    </source>
</reference>
<accession>A0A0C3GGY8</accession>
<organism evidence="6 7">
    <name type="scientific">Piloderma croceum (strain F 1598)</name>
    <dbReference type="NCBI Taxonomy" id="765440"/>
    <lineage>
        <taxon>Eukaryota</taxon>
        <taxon>Fungi</taxon>
        <taxon>Dikarya</taxon>
        <taxon>Basidiomycota</taxon>
        <taxon>Agaricomycotina</taxon>
        <taxon>Agaricomycetes</taxon>
        <taxon>Agaricomycetidae</taxon>
        <taxon>Atheliales</taxon>
        <taxon>Atheliaceae</taxon>
        <taxon>Piloderma</taxon>
    </lineage>
</organism>
<feature type="compositionally biased region" description="Polar residues" evidence="4">
    <location>
        <begin position="679"/>
        <end position="688"/>
    </location>
</feature>
<dbReference type="Proteomes" id="UP000054166">
    <property type="component" value="Unassembled WGS sequence"/>
</dbReference>
<keyword evidence="7" id="KW-1185">Reference proteome</keyword>